<evidence type="ECO:0000256" key="2">
    <source>
        <dbReference type="ARBA" id="ARBA00023002"/>
    </source>
</evidence>
<dbReference type="Gene3D" id="3.40.50.720">
    <property type="entry name" value="NAD(P)-binding Rossmann-like Domain"/>
    <property type="match status" value="1"/>
</dbReference>
<dbReference type="InterPro" id="IPR045312">
    <property type="entry name" value="PCBER-like"/>
</dbReference>
<keyword evidence="2" id="KW-0560">Oxidoreductase</keyword>
<sequence>MATQYKKIAVAGAVGNLGPTVVRELVDAGFDVTILSRSGNTLPNTKSAKVDYGSKDSLVAALKGQDALVSNIPNHIDQPALIDAAIEAGVKHFIPSEFGSNVTGNSKVAALPVFAGKLATEEYLKQQSKISWTVIVNGLFFDWGLSMGILANLSGGTTKVYGDPDVKHSLTLLSDVAKAVVGVLQHPEETRNRTVYIQSTALSQNQILDVVRKHKAGGDVERVDTKELLQEGYSLLKKGGADIGTAMFNFILVSVLDKEYGNNWSEKNDNALLGIQELTTDEIEKQIVSVM</sequence>
<dbReference type="Proteomes" id="UP001310594">
    <property type="component" value="Unassembled WGS sequence"/>
</dbReference>
<name>A0AAN8A0R2_9PEZI</name>
<dbReference type="InterPro" id="IPR008030">
    <property type="entry name" value="NmrA-like"/>
</dbReference>
<proteinExistence type="predicted"/>
<dbReference type="AlphaFoldDB" id="A0AAN8A0R2"/>
<dbReference type="GO" id="GO:0016491">
    <property type="term" value="F:oxidoreductase activity"/>
    <property type="evidence" value="ECO:0007669"/>
    <property type="project" value="UniProtKB-KW"/>
</dbReference>
<feature type="domain" description="NmrA-like" evidence="3">
    <location>
        <begin position="6"/>
        <end position="223"/>
    </location>
</feature>
<gene>
    <name evidence="4" type="ORF">LTR97_010644</name>
</gene>
<organism evidence="4 5">
    <name type="scientific">Elasticomyces elasticus</name>
    <dbReference type="NCBI Taxonomy" id="574655"/>
    <lineage>
        <taxon>Eukaryota</taxon>
        <taxon>Fungi</taxon>
        <taxon>Dikarya</taxon>
        <taxon>Ascomycota</taxon>
        <taxon>Pezizomycotina</taxon>
        <taxon>Dothideomycetes</taxon>
        <taxon>Dothideomycetidae</taxon>
        <taxon>Mycosphaerellales</taxon>
        <taxon>Teratosphaeriaceae</taxon>
        <taxon>Elasticomyces</taxon>
    </lineage>
</organism>
<dbReference type="Pfam" id="PF05368">
    <property type="entry name" value="NmrA"/>
    <property type="match status" value="1"/>
</dbReference>
<evidence type="ECO:0000259" key="3">
    <source>
        <dbReference type="Pfam" id="PF05368"/>
    </source>
</evidence>
<dbReference type="PANTHER" id="PTHR47706:SF1">
    <property type="entry name" value="CIPA-LIKE, PUTATIVE (AFU_ORTHOLOGUE AFUA_1G12460)-RELATED"/>
    <property type="match status" value="1"/>
</dbReference>
<dbReference type="InterPro" id="IPR036291">
    <property type="entry name" value="NAD(P)-bd_dom_sf"/>
</dbReference>
<keyword evidence="1" id="KW-0521">NADP</keyword>
<accession>A0AAN8A0R2</accession>
<dbReference type="SUPFAM" id="SSF51735">
    <property type="entry name" value="NAD(P)-binding Rossmann-fold domains"/>
    <property type="match status" value="1"/>
</dbReference>
<dbReference type="CDD" id="cd05259">
    <property type="entry name" value="PCBER_SDR_a"/>
    <property type="match status" value="1"/>
</dbReference>
<comment type="caution">
    <text evidence="4">The sequence shown here is derived from an EMBL/GenBank/DDBJ whole genome shotgun (WGS) entry which is preliminary data.</text>
</comment>
<dbReference type="InterPro" id="IPR051609">
    <property type="entry name" value="NmrA/Isoflavone_reductase-like"/>
</dbReference>
<dbReference type="Gene3D" id="3.90.25.10">
    <property type="entry name" value="UDP-galactose 4-epimerase, domain 1"/>
    <property type="match status" value="1"/>
</dbReference>
<evidence type="ECO:0000313" key="5">
    <source>
        <dbReference type="Proteomes" id="UP001310594"/>
    </source>
</evidence>
<dbReference type="EMBL" id="JAVRQU010000018">
    <property type="protein sequence ID" value="KAK5693168.1"/>
    <property type="molecule type" value="Genomic_DNA"/>
</dbReference>
<evidence type="ECO:0000256" key="1">
    <source>
        <dbReference type="ARBA" id="ARBA00022857"/>
    </source>
</evidence>
<reference evidence="4" key="1">
    <citation type="submission" date="2023-08" db="EMBL/GenBank/DDBJ databases">
        <title>Black Yeasts Isolated from many extreme environments.</title>
        <authorList>
            <person name="Coleine C."/>
            <person name="Stajich J.E."/>
            <person name="Selbmann L."/>
        </authorList>
    </citation>
    <scope>NUCLEOTIDE SEQUENCE</scope>
    <source>
        <strain evidence="4">CCFEE 5810</strain>
    </source>
</reference>
<evidence type="ECO:0000313" key="4">
    <source>
        <dbReference type="EMBL" id="KAK5693168.1"/>
    </source>
</evidence>
<dbReference type="PANTHER" id="PTHR47706">
    <property type="entry name" value="NMRA-LIKE FAMILY PROTEIN"/>
    <property type="match status" value="1"/>
</dbReference>
<protein>
    <recommendedName>
        <fullName evidence="3">NmrA-like domain-containing protein</fullName>
    </recommendedName>
</protein>